<comment type="caution">
    <text evidence="7">The sequence shown here is derived from an EMBL/GenBank/DDBJ whole genome shotgun (WGS) entry which is preliminary data.</text>
</comment>
<evidence type="ECO:0000313" key="8">
    <source>
        <dbReference type="Proteomes" id="UP000178622"/>
    </source>
</evidence>
<evidence type="ECO:0000313" key="7">
    <source>
        <dbReference type="EMBL" id="OFI49405.1"/>
    </source>
</evidence>
<dbReference type="RefSeq" id="WP_070791925.1">
    <property type="nucleotide sequence ID" value="NZ_MKIR01000012.1"/>
</dbReference>
<organism evidence="7 8">
    <name type="scientific">Floricoccus tropicus</name>
    <dbReference type="NCBI Taxonomy" id="1859473"/>
    <lineage>
        <taxon>Bacteria</taxon>
        <taxon>Bacillati</taxon>
        <taxon>Bacillota</taxon>
        <taxon>Bacilli</taxon>
        <taxon>Lactobacillales</taxon>
        <taxon>Streptococcaceae</taxon>
        <taxon>Floricoccus</taxon>
    </lineage>
</organism>
<sequence length="246" mass="28690">MAENSVINEERILEYLASKSITKNTYDNYLYDLRAFASFMEERDLTKTNLDIYRQKLLADGLSQTAAKRKISAINQFLKYSYNKGNISQYLQLEQVKVKKIQDDVKVPRVVNLPDVYGQIESVGQFIALLIIEFGLTPTEIQSLSWRDFDWNFKILSLTKNGFKRIIPMSNKFILISRSITNGDELFSKSRQFLYYELKKYTPLTAQELREQYILRQVNKGMKIHDLAGKLGLTTTATLEKYYKNE</sequence>
<dbReference type="Proteomes" id="UP000178622">
    <property type="component" value="Unassembled WGS sequence"/>
</dbReference>
<dbReference type="Gene3D" id="1.10.150.130">
    <property type="match status" value="1"/>
</dbReference>
<reference evidence="8" key="1">
    <citation type="submission" date="2016-09" db="EMBL/GenBank/DDBJ databases">
        <title>Draft genome sequence of a novel species of the family Streptococcaceae isolated from flowers.</title>
        <authorList>
            <person name="Chuah L.-O."/>
            <person name="Yap K.-P."/>
            <person name="Thong K.L."/>
            <person name="Liong M.T."/>
            <person name="Ahmad R."/>
            <person name="Rusul G."/>
        </authorList>
    </citation>
    <scope>NUCLEOTIDE SEQUENCE [LARGE SCALE GENOMIC DNA]</scope>
    <source>
        <strain evidence="8">DF1</strain>
    </source>
</reference>
<feature type="domain" description="Tyr recombinase" evidence="5">
    <location>
        <begin position="96"/>
        <end position="246"/>
    </location>
</feature>
<dbReference type="NCBIfam" id="NF002685">
    <property type="entry name" value="PRK02436.1"/>
    <property type="match status" value="1"/>
</dbReference>
<dbReference type="InterPro" id="IPR011010">
    <property type="entry name" value="DNA_brk_join_enz"/>
</dbReference>
<dbReference type="AlphaFoldDB" id="A0A1E8GMD2"/>
<keyword evidence="2 4" id="KW-0238">DNA-binding</keyword>
<evidence type="ECO:0008006" key="9">
    <source>
        <dbReference type="Google" id="ProtNLM"/>
    </source>
</evidence>
<keyword evidence="8" id="KW-1185">Reference proteome</keyword>
<dbReference type="Pfam" id="PF02899">
    <property type="entry name" value="Phage_int_SAM_1"/>
    <property type="match status" value="1"/>
</dbReference>
<dbReference type="InterPro" id="IPR004107">
    <property type="entry name" value="Integrase_SAM-like_N"/>
</dbReference>
<dbReference type="EMBL" id="MKIR01000012">
    <property type="protein sequence ID" value="OFI49405.1"/>
    <property type="molecule type" value="Genomic_DNA"/>
</dbReference>
<dbReference type="InterPro" id="IPR002104">
    <property type="entry name" value="Integrase_catalytic"/>
</dbReference>
<feature type="domain" description="Core-binding (CB)" evidence="6">
    <location>
        <begin position="3"/>
        <end position="82"/>
    </location>
</feature>
<proteinExistence type="predicted"/>
<name>A0A1E8GMD2_9LACT</name>
<dbReference type="STRING" id="1859473.BG261_02150"/>
<dbReference type="Gene3D" id="1.10.443.10">
    <property type="entry name" value="Intergrase catalytic core"/>
    <property type="match status" value="1"/>
</dbReference>
<accession>A0A1E8GMD2</accession>
<evidence type="ECO:0000256" key="3">
    <source>
        <dbReference type="ARBA" id="ARBA00023172"/>
    </source>
</evidence>
<evidence type="ECO:0000256" key="1">
    <source>
        <dbReference type="ARBA" id="ARBA00022908"/>
    </source>
</evidence>
<dbReference type="PROSITE" id="PS51898">
    <property type="entry name" value="TYR_RECOMBINASE"/>
    <property type="match status" value="1"/>
</dbReference>
<evidence type="ECO:0000259" key="6">
    <source>
        <dbReference type="PROSITE" id="PS51900"/>
    </source>
</evidence>
<dbReference type="SUPFAM" id="SSF56349">
    <property type="entry name" value="DNA breaking-rejoining enzymes"/>
    <property type="match status" value="1"/>
</dbReference>
<dbReference type="GO" id="GO:0015074">
    <property type="term" value="P:DNA integration"/>
    <property type="evidence" value="ECO:0007669"/>
    <property type="project" value="UniProtKB-KW"/>
</dbReference>
<evidence type="ECO:0000259" key="5">
    <source>
        <dbReference type="PROSITE" id="PS51898"/>
    </source>
</evidence>
<dbReference type="PROSITE" id="PS51900">
    <property type="entry name" value="CB"/>
    <property type="match status" value="1"/>
</dbReference>
<dbReference type="InterPro" id="IPR013762">
    <property type="entry name" value="Integrase-like_cat_sf"/>
</dbReference>
<protein>
    <recommendedName>
        <fullName evidence="9">Tyrosine recombinase XerD-like</fullName>
    </recommendedName>
</protein>
<gene>
    <name evidence="7" type="ORF">BG261_02150</name>
</gene>
<keyword evidence="1" id="KW-0229">DNA integration</keyword>
<evidence type="ECO:0000256" key="4">
    <source>
        <dbReference type="PROSITE-ProRule" id="PRU01248"/>
    </source>
</evidence>
<evidence type="ECO:0000256" key="2">
    <source>
        <dbReference type="ARBA" id="ARBA00023125"/>
    </source>
</evidence>
<keyword evidence="3" id="KW-0233">DNA recombination</keyword>
<dbReference type="OrthoDB" id="2241487at2"/>
<dbReference type="GO" id="GO:0003677">
    <property type="term" value="F:DNA binding"/>
    <property type="evidence" value="ECO:0007669"/>
    <property type="project" value="UniProtKB-UniRule"/>
</dbReference>
<dbReference type="InterPro" id="IPR010998">
    <property type="entry name" value="Integrase_recombinase_N"/>
</dbReference>
<dbReference type="InterPro" id="IPR044068">
    <property type="entry name" value="CB"/>
</dbReference>
<dbReference type="GO" id="GO:0006310">
    <property type="term" value="P:DNA recombination"/>
    <property type="evidence" value="ECO:0007669"/>
    <property type="project" value="UniProtKB-KW"/>
</dbReference>